<dbReference type="Pfam" id="PF14011">
    <property type="entry name" value="ESX-1_EspG"/>
    <property type="match status" value="2"/>
</dbReference>
<dbReference type="EMBL" id="CP009110">
    <property type="protein sequence ID" value="AIJ22195.1"/>
    <property type="molecule type" value="Genomic_DNA"/>
</dbReference>
<evidence type="ECO:0000256" key="3">
    <source>
        <dbReference type="ARBA" id="ARBA00022490"/>
    </source>
</evidence>
<protein>
    <recommendedName>
        <fullName evidence="7">ESX secretion-associated protein EspG</fullName>
    </recommendedName>
</protein>
<keyword evidence="3" id="KW-0963">Cytoplasm</keyword>
<dbReference type="OrthoDB" id="3676008at2"/>
<evidence type="ECO:0000256" key="1">
    <source>
        <dbReference type="ARBA" id="ARBA00004496"/>
    </source>
</evidence>
<proteinExistence type="inferred from homology"/>
<evidence type="ECO:0000256" key="2">
    <source>
        <dbReference type="ARBA" id="ARBA00006411"/>
    </source>
</evidence>
<evidence type="ECO:0000313" key="5">
    <source>
        <dbReference type="EMBL" id="AIJ22195.1"/>
    </source>
</evidence>
<reference evidence="5 6" key="1">
    <citation type="submission" date="2014-07" db="EMBL/GenBank/DDBJ databases">
        <title>Whole Genome Sequence of the Amycolatopsis methanolica 239.</title>
        <authorList>
            <person name="Tang B."/>
        </authorList>
    </citation>
    <scope>NUCLEOTIDE SEQUENCE [LARGE SCALE GENOMIC DNA]</scope>
    <source>
        <strain evidence="5 6">239</strain>
    </source>
</reference>
<dbReference type="RefSeq" id="WP_017981407.1">
    <property type="nucleotide sequence ID" value="NZ_AQUL01000001.1"/>
</dbReference>
<dbReference type="HOGENOM" id="CLU_088487_0_1_11"/>
<dbReference type="eggNOG" id="ENOG5031GIH">
    <property type="taxonomic scope" value="Bacteria"/>
</dbReference>
<sequence>MTPRRPDFVLSAPEFDLLWGDLDLPPVPYPLRVPSVGRTFAVRARLTDEVYRSCAERGLASGRRLDPRLAALLAMLAVPEVSVDAVGHIGYPVRAIAAAAGRTGLLAVLAGGEIWLTEIPPTALVPEIVAVFPPGAPGAPVDPFAVDALAGSRSSGGQIGVHAGVRSSTVVTWFDSSRGRYLVSRDSDGITVTPTDDTRLADRVTALLTSAAKIHTVGM</sequence>
<comment type="subcellular location">
    <subcellularLocation>
        <location evidence="1">Cytoplasm</location>
    </subcellularLocation>
</comment>
<evidence type="ECO:0000313" key="6">
    <source>
        <dbReference type="Proteomes" id="UP000062973"/>
    </source>
</evidence>
<keyword evidence="4" id="KW-0143">Chaperone</keyword>
<dbReference type="STRING" id="1068978.AMETH_2103"/>
<dbReference type="InterPro" id="IPR025734">
    <property type="entry name" value="EspG"/>
</dbReference>
<evidence type="ECO:0000256" key="4">
    <source>
        <dbReference type="ARBA" id="ARBA00023186"/>
    </source>
</evidence>
<dbReference type="Proteomes" id="UP000062973">
    <property type="component" value="Chromosome"/>
</dbReference>
<organism evidence="5 6">
    <name type="scientific">Amycolatopsis methanolica 239</name>
    <dbReference type="NCBI Taxonomy" id="1068978"/>
    <lineage>
        <taxon>Bacteria</taxon>
        <taxon>Bacillati</taxon>
        <taxon>Actinomycetota</taxon>
        <taxon>Actinomycetes</taxon>
        <taxon>Pseudonocardiales</taxon>
        <taxon>Pseudonocardiaceae</taxon>
        <taxon>Amycolatopsis</taxon>
        <taxon>Amycolatopsis methanolica group</taxon>
    </lineage>
</organism>
<name>A0A076MU21_AMYME</name>
<keyword evidence="6" id="KW-1185">Reference proteome</keyword>
<dbReference type="AlphaFoldDB" id="A0A076MU21"/>
<dbReference type="PATRIC" id="fig|1068978.7.peg.2239"/>
<accession>A0A076MU21</accession>
<dbReference type="KEGG" id="amq:AMETH_2103"/>
<gene>
    <name evidence="5" type="ORF">AMETH_2103</name>
</gene>
<comment type="similarity">
    <text evidence="2">Belongs to the EspG family.</text>
</comment>
<evidence type="ECO:0008006" key="7">
    <source>
        <dbReference type="Google" id="ProtNLM"/>
    </source>
</evidence>